<feature type="non-terminal residue" evidence="1">
    <location>
        <position position="54"/>
    </location>
</feature>
<name>A0A383BBW6_9ZZZZ</name>
<reference evidence="1" key="1">
    <citation type="submission" date="2018-05" db="EMBL/GenBank/DDBJ databases">
        <authorList>
            <person name="Lanie J.A."/>
            <person name="Ng W.-L."/>
            <person name="Kazmierczak K.M."/>
            <person name="Andrzejewski T.M."/>
            <person name="Davidsen T.M."/>
            <person name="Wayne K.J."/>
            <person name="Tettelin H."/>
            <person name="Glass J.I."/>
            <person name="Rusch D."/>
            <person name="Podicherti R."/>
            <person name="Tsui H.-C.T."/>
            <person name="Winkler M.E."/>
        </authorList>
    </citation>
    <scope>NUCLEOTIDE SEQUENCE</scope>
</reference>
<sequence length="54" mass="5388">MPLNKVDISMIEDIAAPGVAGKVLASDGTNWVSADAGELSLPTAGADGQVMTSD</sequence>
<accession>A0A383BBW6</accession>
<organism evidence="1">
    <name type="scientific">marine metagenome</name>
    <dbReference type="NCBI Taxonomy" id="408172"/>
    <lineage>
        <taxon>unclassified sequences</taxon>
        <taxon>metagenomes</taxon>
        <taxon>ecological metagenomes</taxon>
    </lineage>
</organism>
<dbReference type="AlphaFoldDB" id="A0A383BBW6"/>
<gene>
    <name evidence="1" type="ORF">METZ01_LOCUS470124</name>
</gene>
<evidence type="ECO:0000313" key="1">
    <source>
        <dbReference type="EMBL" id="SVE17270.1"/>
    </source>
</evidence>
<proteinExistence type="predicted"/>
<dbReference type="EMBL" id="UINC01199034">
    <property type="protein sequence ID" value="SVE17270.1"/>
    <property type="molecule type" value="Genomic_DNA"/>
</dbReference>
<protein>
    <submittedName>
        <fullName evidence="1">Uncharacterized protein</fullName>
    </submittedName>
</protein>